<keyword evidence="3" id="KW-1185">Reference proteome</keyword>
<protein>
    <submittedName>
        <fullName evidence="2">Uncharacterized protein</fullName>
    </submittedName>
</protein>
<proteinExistence type="predicted"/>
<feature type="region of interest" description="Disordered" evidence="1">
    <location>
        <begin position="132"/>
        <end position="161"/>
    </location>
</feature>
<feature type="region of interest" description="Disordered" evidence="1">
    <location>
        <begin position="24"/>
        <end position="61"/>
    </location>
</feature>
<accession>A0ABQ9Z1C0</accession>
<feature type="compositionally biased region" description="Polar residues" evidence="1">
    <location>
        <begin position="48"/>
        <end position="61"/>
    </location>
</feature>
<name>A0ABQ9Z1C0_9CRUS</name>
<evidence type="ECO:0000313" key="3">
    <source>
        <dbReference type="Proteomes" id="UP001234178"/>
    </source>
</evidence>
<dbReference type="Proteomes" id="UP001234178">
    <property type="component" value="Unassembled WGS sequence"/>
</dbReference>
<feature type="compositionally biased region" description="Polar residues" evidence="1">
    <location>
        <begin position="146"/>
        <end position="161"/>
    </location>
</feature>
<sequence length="161" mass="18431">MPSCELHQNSHLRKINTTIKTASKNLRRSDPQQNRLWIPHSRNDTKNKTTQTGDPKSNTTHYPRLLQVYTNPTNPNGNWYHIHQGQMEHTRSQIPGKFKKQAIEFRIPYTVQTNTKKIQLENKKHTCYLTTPQQHGSGLQPPLTGANPSTLSRPNGTMATL</sequence>
<comment type="caution">
    <text evidence="2">The sequence shown here is derived from an EMBL/GenBank/DDBJ whole genome shotgun (WGS) entry which is preliminary data.</text>
</comment>
<gene>
    <name evidence="2" type="ORF">OUZ56_011849</name>
</gene>
<evidence type="ECO:0000313" key="2">
    <source>
        <dbReference type="EMBL" id="KAK4006691.1"/>
    </source>
</evidence>
<reference evidence="2 3" key="1">
    <citation type="journal article" date="2023" name="Nucleic Acids Res.">
        <title>The hologenome of Daphnia magna reveals possible DNA methylation and microbiome-mediated evolution of the host genome.</title>
        <authorList>
            <person name="Chaturvedi A."/>
            <person name="Li X."/>
            <person name="Dhandapani V."/>
            <person name="Marshall H."/>
            <person name="Kissane S."/>
            <person name="Cuenca-Cambronero M."/>
            <person name="Asole G."/>
            <person name="Calvet F."/>
            <person name="Ruiz-Romero M."/>
            <person name="Marangio P."/>
            <person name="Guigo R."/>
            <person name="Rago D."/>
            <person name="Mirbahai L."/>
            <person name="Eastwood N."/>
            <person name="Colbourne J.K."/>
            <person name="Zhou J."/>
            <person name="Mallon E."/>
            <person name="Orsini L."/>
        </authorList>
    </citation>
    <scope>NUCLEOTIDE SEQUENCE [LARGE SCALE GENOMIC DNA]</scope>
    <source>
        <strain evidence="2">LRV0_1</strain>
    </source>
</reference>
<evidence type="ECO:0000256" key="1">
    <source>
        <dbReference type="SAM" id="MobiDB-lite"/>
    </source>
</evidence>
<dbReference type="EMBL" id="JAOYFB010000002">
    <property type="protein sequence ID" value="KAK4006691.1"/>
    <property type="molecule type" value="Genomic_DNA"/>
</dbReference>
<organism evidence="2 3">
    <name type="scientific">Daphnia magna</name>
    <dbReference type="NCBI Taxonomy" id="35525"/>
    <lineage>
        <taxon>Eukaryota</taxon>
        <taxon>Metazoa</taxon>
        <taxon>Ecdysozoa</taxon>
        <taxon>Arthropoda</taxon>
        <taxon>Crustacea</taxon>
        <taxon>Branchiopoda</taxon>
        <taxon>Diplostraca</taxon>
        <taxon>Cladocera</taxon>
        <taxon>Anomopoda</taxon>
        <taxon>Daphniidae</taxon>
        <taxon>Daphnia</taxon>
    </lineage>
</organism>